<evidence type="ECO:0000256" key="1">
    <source>
        <dbReference type="SAM" id="MobiDB-lite"/>
    </source>
</evidence>
<feature type="compositionally biased region" description="Basic and acidic residues" evidence="1">
    <location>
        <begin position="92"/>
        <end position="103"/>
    </location>
</feature>
<dbReference type="EMBL" id="AGNL01043475">
    <property type="protein sequence ID" value="EJK50546.1"/>
    <property type="molecule type" value="Genomic_DNA"/>
</dbReference>
<feature type="region of interest" description="Disordered" evidence="1">
    <location>
        <begin position="92"/>
        <end position="123"/>
    </location>
</feature>
<dbReference type="AlphaFoldDB" id="K0RNQ5"/>
<proteinExistence type="predicted"/>
<name>K0RNQ5_THAOC</name>
<feature type="non-terminal residue" evidence="2">
    <location>
        <position position="145"/>
    </location>
</feature>
<accession>K0RNQ5</accession>
<sequence>MTHGKRASSAASSSTSSSSSLSSSKVADARARMRSSRRSAIPRGSREDVQVEVLPQQLRVIDVQLVHSHKAALDEHVDVADDEVHELAHVQSEDTVQDDRETSHGTVETPVHRPTLGTKDVEQQTAECARARRPKGIMHLDEAHG</sequence>
<gene>
    <name evidence="2" type="ORF">THAOC_30451</name>
</gene>
<dbReference type="Proteomes" id="UP000266841">
    <property type="component" value="Unassembled WGS sequence"/>
</dbReference>
<feature type="compositionally biased region" description="Low complexity" evidence="1">
    <location>
        <begin position="7"/>
        <end position="24"/>
    </location>
</feature>
<protein>
    <submittedName>
        <fullName evidence="2">Uncharacterized protein</fullName>
    </submittedName>
</protein>
<evidence type="ECO:0000313" key="3">
    <source>
        <dbReference type="Proteomes" id="UP000266841"/>
    </source>
</evidence>
<evidence type="ECO:0000313" key="2">
    <source>
        <dbReference type="EMBL" id="EJK50546.1"/>
    </source>
</evidence>
<keyword evidence="3" id="KW-1185">Reference proteome</keyword>
<organism evidence="2 3">
    <name type="scientific">Thalassiosira oceanica</name>
    <name type="common">Marine diatom</name>
    <dbReference type="NCBI Taxonomy" id="159749"/>
    <lineage>
        <taxon>Eukaryota</taxon>
        <taxon>Sar</taxon>
        <taxon>Stramenopiles</taxon>
        <taxon>Ochrophyta</taxon>
        <taxon>Bacillariophyta</taxon>
        <taxon>Coscinodiscophyceae</taxon>
        <taxon>Thalassiosirophycidae</taxon>
        <taxon>Thalassiosirales</taxon>
        <taxon>Thalassiosiraceae</taxon>
        <taxon>Thalassiosira</taxon>
    </lineage>
</organism>
<feature type="region of interest" description="Disordered" evidence="1">
    <location>
        <begin position="1"/>
        <end position="48"/>
    </location>
</feature>
<comment type="caution">
    <text evidence="2">The sequence shown here is derived from an EMBL/GenBank/DDBJ whole genome shotgun (WGS) entry which is preliminary data.</text>
</comment>
<reference evidence="2 3" key="1">
    <citation type="journal article" date="2012" name="Genome Biol.">
        <title>Genome and low-iron response of an oceanic diatom adapted to chronic iron limitation.</title>
        <authorList>
            <person name="Lommer M."/>
            <person name="Specht M."/>
            <person name="Roy A.S."/>
            <person name="Kraemer L."/>
            <person name="Andreson R."/>
            <person name="Gutowska M.A."/>
            <person name="Wolf J."/>
            <person name="Bergner S.V."/>
            <person name="Schilhabel M.B."/>
            <person name="Klostermeier U.C."/>
            <person name="Beiko R.G."/>
            <person name="Rosenstiel P."/>
            <person name="Hippler M."/>
            <person name="Laroche J."/>
        </authorList>
    </citation>
    <scope>NUCLEOTIDE SEQUENCE [LARGE SCALE GENOMIC DNA]</scope>
    <source>
        <strain evidence="2 3">CCMP1005</strain>
    </source>
</reference>